<feature type="transmembrane region" description="Helical" evidence="1">
    <location>
        <begin position="233"/>
        <end position="257"/>
    </location>
</feature>
<protein>
    <submittedName>
        <fullName evidence="2">DUF998 domain-containing protein</fullName>
    </submittedName>
</protein>
<feature type="transmembrane region" description="Helical" evidence="1">
    <location>
        <begin position="131"/>
        <end position="151"/>
    </location>
</feature>
<keyword evidence="1" id="KW-1133">Transmembrane helix</keyword>
<accession>A0ABW4CQX0</accession>
<proteinExistence type="predicted"/>
<feature type="transmembrane region" description="Helical" evidence="1">
    <location>
        <begin position="87"/>
        <end position="110"/>
    </location>
</feature>
<evidence type="ECO:0000313" key="3">
    <source>
        <dbReference type="Proteomes" id="UP001597192"/>
    </source>
</evidence>
<dbReference type="EMBL" id="JBHTOG010000022">
    <property type="protein sequence ID" value="MFD1432071.1"/>
    <property type="molecule type" value="Genomic_DNA"/>
</dbReference>
<dbReference type="Proteomes" id="UP001597192">
    <property type="component" value="Unassembled WGS sequence"/>
</dbReference>
<sequence>MAQSSSHKKIMVEVPDAVASQLAIHPGDELQLKVRGNTLSYTSGVVSPLRQRYLIIWPLAVALVMGIVAMVYASVQHLGLMPLAGDNSVASLTIILGLISGSLLFIGFFIKSRNDNANRFSSKIYWRNFPTITLSLVLILGLALIGIFWVLGELFPTAAFDRFTSMLILVIFDFFVNAFMVAAAFRINGRILTTLLTTVIIGGVVISMASNGQRHWWQRNLSFLGSPEAANSWQFNFTLILSALIMVALIDYLFVSLQEVMARTWQLSLLRVMLTLTAVDLGAVGAFPNFTDTPWLHWLHDSVSGMLVFLIVFLIIGLRWLLPGVTKEFLWLSYGAGIFLLILNFGFRLVGYPSLTAFEVQAFAIAFGWLLMLFGRLQTLVEEGPTPQVVKAEARTRHHN</sequence>
<feature type="transmembrane region" description="Helical" evidence="1">
    <location>
        <begin position="163"/>
        <end position="185"/>
    </location>
</feature>
<comment type="caution">
    <text evidence="2">The sequence shown here is derived from an EMBL/GenBank/DDBJ whole genome shotgun (WGS) entry which is preliminary data.</text>
</comment>
<feature type="transmembrane region" description="Helical" evidence="1">
    <location>
        <begin position="53"/>
        <end position="75"/>
    </location>
</feature>
<feature type="transmembrane region" description="Helical" evidence="1">
    <location>
        <begin position="329"/>
        <end position="349"/>
    </location>
</feature>
<feature type="transmembrane region" description="Helical" evidence="1">
    <location>
        <begin position="192"/>
        <end position="213"/>
    </location>
</feature>
<name>A0ABW4CQX0_9LACO</name>
<keyword evidence="1" id="KW-0472">Membrane</keyword>
<keyword evidence="1" id="KW-0812">Transmembrane</keyword>
<organism evidence="2 3">
    <name type="scientific">Lacticaseibacillus yichunensis</name>
    <dbReference type="NCBI Taxonomy" id="2486015"/>
    <lineage>
        <taxon>Bacteria</taxon>
        <taxon>Bacillati</taxon>
        <taxon>Bacillota</taxon>
        <taxon>Bacilli</taxon>
        <taxon>Lactobacillales</taxon>
        <taxon>Lactobacillaceae</taxon>
        <taxon>Lacticaseibacillus</taxon>
    </lineage>
</organism>
<feature type="transmembrane region" description="Helical" evidence="1">
    <location>
        <begin position="302"/>
        <end position="322"/>
    </location>
</feature>
<keyword evidence="3" id="KW-1185">Reference proteome</keyword>
<gene>
    <name evidence="2" type="ORF">ACFQ47_05165</name>
</gene>
<feature type="transmembrane region" description="Helical" evidence="1">
    <location>
        <begin position="355"/>
        <end position="374"/>
    </location>
</feature>
<evidence type="ECO:0000256" key="1">
    <source>
        <dbReference type="SAM" id="Phobius"/>
    </source>
</evidence>
<reference evidence="3" key="1">
    <citation type="journal article" date="2019" name="Int. J. Syst. Evol. Microbiol.">
        <title>The Global Catalogue of Microorganisms (GCM) 10K type strain sequencing project: providing services to taxonomists for standard genome sequencing and annotation.</title>
        <authorList>
            <consortium name="The Broad Institute Genomics Platform"/>
            <consortium name="The Broad Institute Genome Sequencing Center for Infectious Disease"/>
            <person name="Wu L."/>
            <person name="Ma J."/>
        </authorList>
    </citation>
    <scope>NUCLEOTIDE SEQUENCE [LARGE SCALE GENOMIC DNA]</scope>
    <source>
        <strain evidence="3">CCM 8947</strain>
    </source>
</reference>
<evidence type="ECO:0000313" key="2">
    <source>
        <dbReference type="EMBL" id="MFD1432071.1"/>
    </source>
</evidence>
<dbReference type="RefSeq" id="WP_125696301.1">
    <property type="nucleotide sequence ID" value="NZ_JBHTOG010000022.1"/>
</dbReference>
<feature type="transmembrane region" description="Helical" evidence="1">
    <location>
        <begin position="269"/>
        <end position="290"/>
    </location>
</feature>